<organism evidence="13 14">
    <name type="scientific">Variovorax paradoxus</name>
    <dbReference type="NCBI Taxonomy" id="34073"/>
    <lineage>
        <taxon>Bacteria</taxon>
        <taxon>Pseudomonadati</taxon>
        <taxon>Pseudomonadota</taxon>
        <taxon>Betaproteobacteria</taxon>
        <taxon>Burkholderiales</taxon>
        <taxon>Comamonadaceae</taxon>
        <taxon>Variovorax</taxon>
    </lineage>
</organism>
<dbReference type="AlphaFoldDB" id="A0A5Q0MAE6"/>
<evidence type="ECO:0000256" key="4">
    <source>
        <dbReference type="ARBA" id="ARBA00022452"/>
    </source>
</evidence>
<evidence type="ECO:0000256" key="3">
    <source>
        <dbReference type="ARBA" id="ARBA00022448"/>
    </source>
</evidence>
<feature type="domain" description="PapC N-terminal" evidence="12">
    <location>
        <begin position="47"/>
        <end position="197"/>
    </location>
</feature>
<evidence type="ECO:0000256" key="1">
    <source>
        <dbReference type="ARBA" id="ARBA00004571"/>
    </source>
</evidence>
<name>A0A5Q0MAE6_VARPD</name>
<dbReference type="InterPro" id="IPR000015">
    <property type="entry name" value="Fimb_usher"/>
</dbReference>
<feature type="domain" description="PapC-like C-terminal" evidence="11">
    <location>
        <begin position="775"/>
        <end position="839"/>
    </location>
</feature>
<dbReference type="Gene3D" id="3.10.20.410">
    <property type="match status" value="1"/>
</dbReference>
<evidence type="ECO:0000256" key="2">
    <source>
        <dbReference type="ARBA" id="ARBA00008064"/>
    </source>
</evidence>
<feature type="chain" id="PRO_5025043296" evidence="10">
    <location>
        <begin position="37"/>
        <end position="862"/>
    </location>
</feature>
<dbReference type="Gene3D" id="2.60.40.2610">
    <property type="entry name" value="Outer membrane usher protein FimD, plug domain"/>
    <property type="match status" value="1"/>
</dbReference>
<keyword evidence="9" id="KW-1029">Fimbrium biogenesis</keyword>
<keyword evidence="8 9" id="KW-0998">Cell outer membrane</keyword>
<evidence type="ECO:0000259" key="11">
    <source>
        <dbReference type="Pfam" id="PF13953"/>
    </source>
</evidence>
<dbReference type="InterPro" id="IPR018030">
    <property type="entry name" value="Fimbrial_membr_usher_CS"/>
</dbReference>
<keyword evidence="4" id="KW-1134">Transmembrane beta strand</keyword>
<evidence type="ECO:0000256" key="8">
    <source>
        <dbReference type="ARBA" id="ARBA00023237"/>
    </source>
</evidence>
<evidence type="ECO:0000256" key="5">
    <source>
        <dbReference type="ARBA" id="ARBA00022692"/>
    </source>
</evidence>
<dbReference type="PANTHER" id="PTHR30451:SF20">
    <property type="entry name" value="FIMBRIAE USHER"/>
    <property type="match status" value="1"/>
</dbReference>
<dbReference type="InterPro" id="IPR025885">
    <property type="entry name" value="PapC_N"/>
</dbReference>
<evidence type="ECO:0000256" key="10">
    <source>
        <dbReference type="SAM" id="SignalP"/>
    </source>
</evidence>
<reference evidence="13 14" key="1">
    <citation type="submission" date="2019-10" db="EMBL/GenBank/DDBJ databases">
        <title>Complete genome sequence of Variovorax paradoxus 5C-2.</title>
        <authorList>
            <person name="Gogoleva N.E."/>
            <person name="Balkin A.S."/>
        </authorList>
    </citation>
    <scope>NUCLEOTIDE SEQUENCE [LARGE SCALE GENOMIC DNA]</scope>
    <source>
        <strain evidence="13 14">5C-2</strain>
    </source>
</reference>
<gene>
    <name evidence="13" type="ORF">GFK26_23965</name>
</gene>
<dbReference type="GO" id="GO:0015473">
    <property type="term" value="F:fimbrial usher porin activity"/>
    <property type="evidence" value="ECO:0007669"/>
    <property type="project" value="InterPro"/>
</dbReference>
<dbReference type="EMBL" id="CP045644">
    <property type="protein sequence ID" value="QFZ85604.1"/>
    <property type="molecule type" value="Genomic_DNA"/>
</dbReference>
<dbReference type="PROSITE" id="PS01151">
    <property type="entry name" value="FIMBRIAL_USHER"/>
    <property type="match status" value="1"/>
</dbReference>
<evidence type="ECO:0000256" key="6">
    <source>
        <dbReference type="ARBA" id="ARBA00022729"/>
    </source>
</evidence>
<sequence length="862" mass="91314">MNSHFQPRSSRQDFLLSPVCAMVLLALSAWQVGAHADTAGTQVAQVEFETTFLAPGSSQGVDLSRFSKGNIVAPGKYSVDLLVNDGWIGRTDVTFKREHGAADGASAQPCLGKRELERAGVDLKKLPADVLERLADAGTCLPIGQIVPGASADFDFGDQRLKLSIPQVAMNRQARGYVSPEFWDKGVTAGFLDYSFNLYANHSRSLGQTQTQAYLGTRWGFNADVWRFRHDGALLWSSETGSRYQRTTTFVQRDLPSLSAQLTIGETHTSGELFDSTGFRGVRLATDDRMVPESLRGYAPTVRGTARSNAKVTIKQSGSVVYETTVAPGAFEINDLYATGYGGDLAVTVAEADGSEHTFLVPYAAVPMSLRVGANRFSVSAGVVRNNQLLGSPALVQATWQRGISNMLTAYGGVNLSQGYTALMLGGAFNTSFGAIGVDYTQSSTTLANLPRMGGGSARVSYSKDLPSTGGNIALAAYRYSTEGYMDLNTALRVRDVAERGQSIESVSRQRNRAQATYSQQLGDNWGQLQATVSATSYWNRPASDVGYTLGYNNRFKSVSYGVQVSRQRAADGKSSTMYSASLSIPLGKTNPVSVSANMSRDGAGRLAMQSTVSGSLGEASDLSYGASFTHGSGAGQERQTAASANLFYRTSVGDLSGTVGVGSSHTQASVGMRGGVVAHPGGITLAPSLSETFGIVEAPDAAGARLINAPGVKVNGSGYVVVPYLTPYSSNGVELDPKGMSTDVELQVTSQQVAPRAGAIVLLKYETKSGRTALFQVKQADGSALPFGATVLDEKQEPIGVVGQGSKFIARGLQDKGQLTVMAAEGGAAMCRISYEMPVREKGAKADGYERIEANCDEEGR</sequence>
<keyword evidence="5 9" id="KW-0812">Transmembrane</keyword>
<dbReference type="Pfam" id="PF13953">
    <property type="entry name" value="PapC_C"/>
    <property type="match status" value="1"/>
</dbReference>
<dbReference type="GO" id="GO:0009297">
    <property type="term" value="P:pilus assembly"/>
    <property type="evidence" value="ECO:0007669"/>
    <property type="project" value="InterPro"/>
</dbReference>
<evidence type="ECO:0000256" key="9">
    <source>
        <dbReference type="RuleBase" id="RU003884"/>
    </source>
</evidence>
<dbReference type="Pfam" id="PF13954">
    <property type="entry name" value="PapC_N"/>
    <property type="match status" value="1"/>
</dbReference>
<comment type="subcellular location">
    <subcellularLocation>
        <location evidence="1 9">Cell outer membrane</location>
        <topology evidence="1 9">Multi-pass membrane protein</topology>
    </subcellularLocation>
</comment>
<dbReference type="Gene3D" id="2.60.40.3110">
    <property type="match status" value="1"/>
</dbReference>
<dbReference type="FunFam" id="2.60.40.3110:FF:000001">
    <property type="entry name" value="Putative fimbrial outer membrane usher"/>
    <property type="match status" value="1"/>
</dbReference>
<keyword evidence="7 9" id="KW-0472">Membrane</keyword>
<dbReference type="Pfam" id="PF00577">
    <property type="entry name" value="Usher"/>
    <property type="match status" value="1"/>
</dbReference>
<evidence type="ECO:0000313" key="14">
    <source>
        <dbReference type="Proteomes" id="UP000326780"/>
    </source>
</evidence>
<evidence type="ECO:0000256" key="7">
    <source>
        <dbReference type="ARBA" id="ARBA00023136"/>
    </source>
</evidence>
<keyword evidence="3 9" id="KW-0813">Transport</keyword>
<dbReference type="SUPFAM" id="SSF141729">
    <property type="entry name" value="FimD N-terminal domain-like"/>
    <property type="match status" value="1"/>
</dbReference>
<dbReference type="PANTHER" id="PTHR30451">
    <property type="entry name" value="OUTER MEMBRANE USHER PROTEIN"/>
    <property type="match status" value="1"/>
</dbReference>
<accession>A0A5Q0MAE6</accession>
<evidence type="ECO:0000259" key="12">
    <source>
        <dbReference type="Pfam" id="PF13954"/>
    </source>
</evidence>
<dbReference type="InterPro" id="IPR043142">
    <property type="entry name" value="PapC-like_C_sf"/>
</dbReference>
<evidence type="ECO:0000313" key="13">
    <source>
        <dbReference type="EMBL" id="QFZ85604.1"/>
    </source>
</evidence>
<dbReference type="Gene3D" id="2.60.40.2070">
    <property type="match status" value="1"/>
</dbReference>
<proteinExistence type="inferred from homology"/>
<dbReference type="InterPro" id="IPR025949">
    <property type="entry name" value="PapC-like_C"/>
</dbReference>
<feature type="signal peptide" evidence="10">
    <location>
        <begin position="1"/>
        <end position="36"/>
    </location>
</feature>
<dbReference type="InterPro" id="IPR037224">
    <property type="entry name" value="PapC_N_sf"/>
</dbReference>
<dbReference type="GO" id="GO:0009279">
    <property type="term" value="C:cell outer membrane"/>
    <property type="evidence" value="ECO:0007669"/>
    <property type="project" value="UniProtKB-SubCell"/>
</dbReference>
<dbReference type="RefSeq" id="WP_153284169.1">
    <property type="nucleotide sequence ID" value="NZ_CP045644.1"/>
</dbReference>
<dbReference type="Proteomes" id="UP000326780">
    <property type="component" value="Chromosome"/>
</dbReference>
<dbReference type="InterPro" id="IPR042186">
    <property type="entry name" value="FimD_plug_dom"/>
</dbReference>
<keyword evidence="6 10" id="KW-0732">Signal</keyword>
<protein>
    <submittedName>
        <fullName evidence="13">Fimbria/pilus outer membrane usher protein</fullName>
    </submittedName>
</protein>
<comment type="similarity">
    <text evidence="2 9">Belongs to the fimbrial export usher family.</text>
</comment>